<dbReference type="SMART" id="SM01034">
    <property type="entry name" value="BLUF"/>
    <property type="match status" value="1"/>
</dbReference>
<accession>A0ABW2ZAT7</accession>
<organism evidence="2 3">
    <name type="scientific">Mucilaginibacter lutimaris</name>
    <dbReference type="NCBI Taxonomy" id="931629"/>
    <lineage>
        <taxon>Bacteria</taxon>
        <taxon>Pseudomonadati</taxon>
        <taxon>Bacteroidota</taxon>
        <taxon>Sphingobacteriia</taxon>
        <taxon>Sphingobacteriales</taxon>
        <taxon>Sphingobacteriaceae</taxon>
        <taxon>Mucilaginibacter</taxon>
    </lineage>
</organism>
<evidence type="ECO:0000259" key="1">
    <source>
        <dbReference type="PROSITE" id="PS50925"/>
    </source>
</evidence>
<protein>
    <submittedName>
        <fullName evidence="2">BLUF domain-containing protein</fullName>
    </submittedName>
</protein>
<dbReference type="InterPro" id="IPR036046">
    <property type="entry name" value="Acylphosphatase-like_dom_sf"/>
</dbReference>
<reference evidence="3" key="1">
    <citation type="journal article" date="2019" name="Int. J. Syst. Evol. Microbiol.">
        <title>The Global Catalogue of Microorganisms (GCM) 10K type strain sequencing project: providing services to taxonomists for standard genome sequencing and annotation.</title>
        <authorList>
            <consortium name="The Broad Institute Genomics Platform"/>
            <consortium name="The Broad Institute Genome Sequencing Center for Infectious Disease"/>
            <person name="Wu L."/>
            <person name="Ma J."/>
        </authorList>
    </citation>
    <scope>NUCLEOTIDE SEQUENCE [LARGE SCALE GENOMIC DNA]</scope>
    <source>
        <strain evidence="3">CCUG 60742</strain>
    </source>
</reference>
<name>A0ABW2ZAT7_9SPHI</name>
<dbReference type="PROSITE" id="PS50925">
    <property type="entry name" value="BLUF"/>
    <property type="match status" value="1"/>
</dbReference>
<dbReference type="Pfam" id="PF04940">
    <property type="entry name" value="BLUF"/>
    <property type="match status" value="1"/>
</dbReference>
<dbReference type="RefSeq" id="WP_377137206.1">
    <property type="nucleotide sequence ID" value="NZ_JBHTIA010000002.1"/>
</dbReference>
<sequence>MNLYYTVYVSTPTRTLDDDGLRELLKVSRDLNSRFDVTGMLICLPENYIQLIEGPKPHIDQLYNNIQRDKRHMRVTTLREGPIEQRYFPDWAMALKESPSMTVAQGLVNLEDDKVLQLFNILEY</sequence>
<dbReference type="SUPFAM" id="SSF54975">
    <property type="entry name" value="Acylphosphatase/BLUF domain-like"/>
    <property type="match status" value="1"/>
</dbReference>
<feature type="domain" description="BLUF" evidence="1">
    <location>
        <begin position="3"/>
        <end position="94"/>
    </location>
</feature>
<keyword evidence="3" id="KW-1185">Reference proteome</keyword>
<dbReference type="Proteomes" id="UP001597073">
    <property type="component" value="Unassembled WGS sequence"/>
</dbReference>
<gene>
    <name evidence="2" type="ORF">ACFQZI_00355</name>
</gene>
<evidence type="ECO:0000313" key="3">
    <source>
        <dbReference type="Proteomes" id="UP001597073"/>
    </source>
</evidence>
<dbReference type="EMBL" id="JBHTIA010000002">
    <property type="protein sequence ID" value="MFD0763282.1"/>
    <property type="molecule type" value="Genomic_DNA"/>
</dbReference>
<dbReference type="Gene3D" id="3.30.70.100">
    <property type="match status" value="1"/>
</dbReference>
<evidence type="ECO:0000313" key="2">
    <source>
        <dbReference type="EMBL" id="MFD0763282.1"/>
    </source>
</evidence>
<comment type="caution">
    <text evidence="2">The sequence shown here is derived from an EMBL/GenBank/DDBJ whole genome shotgun (WGS) entry which is preliminary data.</text>
</comment>
<dbReference type="InterPro" id="IPR007024">
    <property type="entry name" value="BLUF_domain"/>
</dbReference>
<proteinExistence type="predicted"/>